<dbReference type="EMBL" id="QYTW02000030">
    <property type="protein sequence ID" value="RST57663.1"/>
    <property type="molecule type" value="Genomic_DNA"/>
</dbReference>
<feature type="coiled-coil region" evidence="1">
    <location>
        <begin position="85"/>
        <end position="112"/>
    </location>
</feature>
<comment type="caution">
    <text evidence="2">The sequence shown here is derived from an EMBL/GenBank/DDBJ whole genome shotgun (WGS) entry which is preliminary data.</text>
</comment>
<gene>
    <name evidence="2" type="ORF">D5F11_021625</name>
</gene>
<sequence length="139" mass="16550">MQQINQGLRGRVGVSDVERLEETQEHLVAIKNLVDKYENCYDKDIALKYCRDLMRYHAKWFIQQAERVEEQQKEIERSGKWKKHAESLSDVVSDLELENKRYREALEKAVKIMQDHAIGDAQAEVDMMYFVEEWKSLKE</sequence>
<accession>A0A429X2K9</accession>
<organism evidence="2 3">
    <name type="scientific">Siminovitchia terrae</name>
    <name type="common">Bacillus terrae</name>
    <dbReference type="NCBI Taxonomy" id="1914933"/>
    <lineage>
        <taxon>Bacteria</taxon>
        <taxon>Bacillati</taxon>
        <taxon>Bacillota</taxon>
        <taxon>Bacilli</taxon>
        <taxon>Bacillales</taxon>
        <taxon>Bacillaceae</taxon>
        <taxon>Siminovitchia</taxon>
    </lineage>
</organism>
<evidence type="ECO:0000313" key="3">
    <source>
        <dbReference type="Proteomes" id="UP000287296"/>
    </source>
</evidence>
<evidence type="ECO:0000256" key="1">
    <source>
        <dbReference type="SAM" id="Coils"/>
    </source>
</evidence>
<dbReference type="RefSeq" id="WP_120118311.1">
    <property type="nucleotide sequence ID" value="NZ_QYTW02000030.1"/>
</dbReference>
<proteinExistence type="predicted"/>
<dbReference type="Proteomes" id="UP000287296">
    <property type="component" value="Unassembled WGS sequence"/>
</dbReference>
<name>A0A429X2K9_SIMTE</name>
<evidence type="ECO:0000313" key="2">
    <source>
        <dbReference type="EMBL" id="RST57663.1"/>
    </source>
</evidence>
<dbReference type="AlphaFoldDB" id="A0A429X2K9"/>
<keyword evidence="1" id="KW-0175">Coiled coil</keyword>
<protein>
    <submittedName>
        <fullName evidence="2">Uncharacterized protein</fullName>
    </submittedName>
</protein>
<reference evidence="2 3" key="1">
    <citation type="submission" date="2018-12" db="EMBL/GenBank/DDBJ databases">
        <authorList>
            <person name="Sun L."/>
            <person name="Chen Z."/>
        </authorList>
    </citation>
    <scope>NUCLEOTIDE SEQUENCE [LARGE SCALE GENOMIC DNA]</scope>
    <source>
        <strain evidence="2 3">LMG 29736</strain>
    </source>
</reference>